<keyword evidence="3" id="KW-1185">Reference proteome</keyword>
<accession>A0A7G1KSH5</accession>
<dbReference type="AlphaFoldDB" id="A0A7G1KSH5"/>
<name>A0A7G1KSH5_9NOCA</name>
<organism evidence="2 3">
    <name type="scientific">Nocardia wallacei</name>
    <dbReference type="NCBI Taxonomy" id="480035"/>
    <lineage>
        <taxon>Bacteria</taxon>
        <taxon>Bacillati</taxon>
        <taxon>Actinomycetota</taxon>
        <taxon>Actinomycetes</taxon>
        <taxon>Mycobacteriales</taxon>
        <taxon>Nocardiaceae</taxon>
        <taxon>Nocardia</taxon>
    </lineage>
</organism>
<gene>
    <name evidence="2" type="ORF">NWFMUON74_59800</name>
</gene>
<dbReference type="Proteomes" id="UP000516173">
    <property type="component" value="Chromosome"/>
</dbReference>
<sequence>MLVRGNHVRIGDRRNDSKSQSCADVVPDHLERTCTPVPGAVETDPPTGVVQFIWCGRPFVEVIDHPTDRAEAGSQHRQQTRQLCDEITAVRPPDSVDIRCAGGVEFEP</sequence>
<reference evidence="2 3" key="1">
    <citation type="submission" date="2020-08" db="EMBL/GenBank/DDBJ databases">
        <title>Genome Sequencing of Nocardia wallacei strain FMUON74 and assembly.</title>
        <authorList>
            <person name="Toyokawa M."/>
            <person name="Uesaka K."/>
        </authorList>
    </citation>
    <scope>NUCLEOTIDE SEQUENCE [LARGE SCALE GENOMIC DNA]</scope>
    <source>
        <strain evidence="2 3">FMUON74</strain>
    </source>
</reference>
<evidence type="ECO:0000256" key="1">
    <source>
        <dbReference type="SAM" id="MobiDB-lite"/>
    </source>
</evidence>
<dbReference type="EMBL" id="AP023396">
    <property type="protein sequence ID" value="BCK58208.1"/>
    <property type="molecule type" value="Genomic_DNA"/>
</dbReference>
<proteinExistence type="predicted"/>
<dbReference type="KEGG" id="nwl:NWFMUON74_59800"/>
<feature type="region of interest" description="Disordered" evidence="1">
    <location>
        <begin position="1"/>
        <end position="22"/>
    </location>
</feature>
<evidence type="ECO:0000313" key="2">
    <source>
        <dbReference type="EMBL" id="BCK58208.1"/>
    </source>
</evidence>
<protein>
    <submittedName>
        <fullName evidence="2">Uncharacterized protein</fullName>
    </submittedName>
</protein>
<evidence type="ECO:0000313" key="3">
    <source>
        <dbReference type="Proteomes" id="UP000516173"/>
    </source>
</evidence>